<dbReference type="Proteomes" id="UP001499990">
    <property type="component" value="Unassembled WGS sequence"/>
</dbReference>
<reference evidence="3" key="1">
    <citation type="journal article" date="2019" name="Int. J. Syst. Evol. Microbiol.">
        <title>The Global Catalogue of Microorganisms (GCM) 10K type strain sequencing project: providing services to taxonomists for standard genome sequencing and annotation.</title>
        <authorList>
            <consortium name="The Broad Institute Genomics Platform"/>
            <consortium name="The Broad Institute Genome Sequencing Center for Infectious Disease"/>
            <person name="Wu L."/>
            <person name="Ma J."/>
        </authorList>
    </citation>
    <scope>NUCLEOTIDE SEQUENCE [LARGE SCALE GENOMIC DNA]</scope>
    <source>
        <strain evidence="3">JCM 9651</strain>
    </source>
</reference>
<keyword evidence="3" id="KW-1185">Reference proteome</keyword>
<evidence type="ECO:0000313" key="2">
    <source>
        <dbReference type="EMBL" id="GAA3381227.1"/>
    </source>
</evidence>
<proteinExistence type="predicted"/>
<accession>A0ABP6SN76</accession>
<sequence length="140" mass="14955">MAPNPTDAVAPVHPAKISWRLDELDLPGKTMVSSERYIEPNEGRCYWITEQQIHETSLEHAPAADDGAAEDVRPHPEPDPDPEPPTPPSGGGGPHGSRPVLTVVPTFPDGSRIPENKLPSHIHRPVAVAVGRRRVGGGGP</sequence>
<organism evidence="2 3">
    <name type="scientific">Streptomyces sannanensis</name>
    <dbReference type="NCBI Taxonomy" id="285536"/>
    <lineage>
        <taxon>Bacteria</taxon>
        <taxon>Bacillati</taxon>
        <taxon>Actinomycetota</taxon>
        <taxon>Actinomycetes</taxon>
        <taxon>Kitasatosporales</taxon>
        <taxon>Streptomycetaceae</taxon>
        <taxon>Streptomyces</taxon>
    </lineage>
</organism>
<feature type="region of interest" description="Disordered" evidence="1">
    <location>
        <begin position="56"/>
        <end position="140"/>
    </location>
</feature>
<protein>
    <recommendedName>
        <fullName evidence="4">ATP-grasp-modified RiPP</fullName>
    </recommendedName>
</protein>
<dbReference type="EMBL" id="BAAAYL010000003">
    <property type="protein sequence ID" value="GAA3381227.1"/>
    <property type="molecule type" value="Genomic_DNA"/>
</dbReference>
<evidence type="ECO:0000256" key="1">
    <source>
        <dbReference type="SAM" id="MobiDB-lite"/>
    </source>
</evidence>
<feature type="compositionally biased region" description="Basic residues" evidence="1">
    <location>
        <begin position="131"/>
        <end position="140"/>
    </location>
</feature>
<name>A0ABP6SN76_9ACTN</name>
<evidence type="ECO:0008006" key="4">
    <source>
        <dbReference type="Google" id="ProtNLM"/>
    </source>
</evidence>
<evidence type="ECO:0000313" key="3">
    <source>
        <dbReference type="Proteomes" id="UP001499990"/>
    </source>
</evidence>
<comment type="caution">
    <text evidence="2">The sequence shown here is derived from an EMBL/GenBank/DDBJ whole genome shotgun (WGS) entry which is preliminary data.</text>
</comment>
<gene>
    <name evidence="2" type="ORF">GCM10020367_71680</name>
</gene>